<accession>X1KB24</accession>
<comment type="caution">
    <text evidence="2">The sequence shown here is derived from an EMBL/GenBank/DDBJ whole genome shotgun (WGS) entry which is preliminary data.</text>
</comment>
<name>X1KB24_9ZZZZ</name>
<evidence type="ECO:0000313" key="2">
    <source>
        <dbReference type="EMBL" id="GAH87419.1"/>
    </source>
</evidence>
<keyword evidence="1" id="KW-1133">Transmembrane helix</keyword>
<protein>
    <submittedName>
        <fullName evidence="2">Uncharacterized protein</fullName>
    </submittedName>
</protein>
<dbReference type="AlphaFoldDB" id="X1KB24"/>
<evidence type="ECO:0000256" key="1">
    <source>
        <dbReference type="SAM" id="Phobius"/>
    </source>
</evidence>
<proteinExistence type="predicted"/>
<feature type="transmembrane region" description="Helical" evidence="1">
    <location>
        <begin position="30"/>
        <end position="54"/>
    </location>
</feature>
<keyword evidence="1" id="KW-0472">Membrane</keyword>
<organism evidence="2">
    <name type="scientific">marine sediment metagenome</name>
    <dbReference type="NCBI Taxonomy" id="412755"/>
    <lineage>
        <taxon>unclassified sequences</taxon>
        <taxon>metagenomes</taxon>
        <taxon>ecological metagenomes</taxon>
    </lineage>
</organism>
<dbReference type="EMBL" id="BARU01036059">
    <property type="protein sequence ID" value="GAH87419.1"/>
    <property type="molecule type" value="Genomic_DNA"/>
</dbReference>
<reference evidence="2" key="1">
    <citation type="journal article" date="2014" name="Front. Microbiol.">
        <title>High frequency of phylogenetically diverse reductive dehalogenase-homologous genes in deep subseafloor sedimentary metagenomes.</title>
        <authorList>
            <person name="Kawai M."/>
            <person name="Futagami T."/>
            <person name="Toyoda A."/>
            <person name="Takaki Y."/>
            <person name="Nishi S."/>
            <person name="Hori S."/>
            <person name="Arai W."/>
            <person name="Tsubouchi T."/>
            <person name="Morono Y."/>
            <person name="Uchiyama I."/>
            <person name="Ito T."/>
            <person name="Fujiyama A."/>
            <person name="Inagaki F."/>
            <person name="Takami H."/>
        </authorList>
    </citation>
    <scope>NUCLEOTIDE SEQUENCE</scope>
    <source>
        <strain evidence="2">Expedition CK06-06</strain>
    </source>
</reference>
<gene>
    <name evidence="2" type="ORF">S03H2_56386</name>
</gene>
<sequence length="69" mass="7838">DGYNDGWEVDYGYDPLDPDDYPRPSWWDQWGLQIMISIGGSVAGGIVGLLFFFLKRKLKKKAEKVGAKE</sequence>
<keyword evidence="1" id="KW-0812">Transmembrane</keyword>
<feature type="non-terminal residue" evidence="2">
    <location>
        <position position="1"/>
    </location>
</feature>